<dbReference type="Proteomes" id="UP000799324">
    <property type="component" value="Unassembled WGS sequence"/>
</dbReference>
<dbReference type="Pfam" id="PF23305">
    <property type="entry name" value="DUF7082"/>
    <property type="match status" value="1"/>
</dbReference>
<feature type="region of interest" description="Disordered" evidence="1">
    <location>
        <begin position="676"/>
        <end position="699"/>
    </location>
</feature>
<dbReference type="AlphaFoldDB" id="A0A6A6TEL6"/>
<keyword evidence="4" id="KW-1185">Reference proteome</keyword>
<sequence>MSGYGKGQEQYVYDAAATRPNQAPSYSSIAQPSFASTYTDAPARLTHEPSNVEIPYIPSSTYESRGDISYQAESPFIDARSRHPAPLSASKPEVTNAVHPSQGTAGSQIILHIRAKFDLLSEPYTLAFMFHEQRCEATVKMMERGDDYYNYALNVQVPPFPLTNSWNPTMMLKLRLEDKNRNVLSEGDAGNFTFTDMSPTLTYNSSPEVTKNKRKFSSEFGDAQDYSGHATKRANTMRLHAKPRSLSNAYSAASASPLPVQPSLASPFGYATAYSMEKQHSYPTPQLPPKSVYAAVPSGIPVPQTDMKPPQMSPSLPSYSSYGSLAQRSPASIVGTPTRPSVMASPSVNANPVLVRATSLPQSVGGSAGQSFNPYAIYPSKAILKIEGDLDKMSENWTREEFESKRRLVQFERSQSGSTITTTFAPITPEARPARSICVSCILWEEKEECFITSVDTIYLLEQLVNVRFTVEEKNRIRRNLEGFRPLTVSKAKSDSEDFFKIIMGFPNPKPRNIEKDVKVFSWKILAHALKKIISKYTASYSSTAGAGSLPGTSSAAYVPVGIPQSMGDLHRNTSPRSVASSAAPSTYPPSMTSTSVSPNIRTSAGLEGSAAQGMPVPQRDPMSHGMTQWGTAHHQAPQYSAGLSTPGRVSWDYGSYLDASAATGVPSAAQSMQMQRQSDVTPDVDNTYQHYGQRTTRV</sequence>
<feature type="compositionally biased region" description="Low complexity" evidence="1">
    <location>
        <begin position="575"/>
        <end position="599"/>
    </location>
</feature>
<feature type="compositionally biased region" description="Polar residues" evidence="1">
    <location>
        <begin position="685"/>
        <end position="699"/>
    </location>
</feature>
<dbReference type="PANTHER" id="PTHR39463">
    <property type="entry name" value="MEDUSA"/>
    <property type="match status" value="1"/>
</dbReference>
<feature type="region of interest" description="Disordered" evidence="1">
    <location>
        <begin position="567"/>
        <end position="644"/>
    </location>
</feature>
<gene>
    <name evidence="3" type="ORF">K491DRAFT_593566</name>
</gene>
<accession>A0A6A6TEL6</accession>
<dbReference type="InterPro" id="IPR055509">
    <property type="entry name" value="DUF7082"/>
</dbReference>
<feature type="region of interest" description="Disordered" evidence="1">
    <location>
        <begin position="82"/>
        <end position="101"/>
    </location>
</feature>
<proteinExistence type="predicted"/>
<evidence type="ECO:0000256" key="1">
    <source>
        <dbReference type="SAM" id="MobiDB-lite"/>
    </source>
</evidence>
<feature type="domain" description="DUF7082" evidence="2">
    <location>
        <begin position="381"/>
        <end position="534"/>
    </location>
</feature>
<evidence type="ECO:0000259" key="2">
    <source>
        <dbReference type="Pfam" id="PF23305"/>
    </source>
</evidence>
<dbReference type="EMBL" id="MU004317">
    <property type="protein sequence ID" value="KAF2658162.1"/>
    <property type="molecule type" value="Genomic_DNA"/>
</dbReference>
<dbReference type="OrthoDB" id="1751210at2759"/>
<evidence type="ECO:0000313" key="4">
    <source>
        <dbReference type="Proteomes" id="UP000799324"/>
    </source>
</evidence>
<dbReference type="PANTHER" id="PTHR39463:SF1">
    <property type="entry name" value="MEDUSA"/>
    <property type="match status" value="1"/>
</dbReference>
<evidence type="ECO:0000313" key="3">
    <source>
        <dbReference type="EMBL" id="KAF2658162.1"/>
    </source>
</evidence>
<dbReference type="GO" id="GO:0005634">
    <property type="term" value="C:nucleus"/>
    <property type="evidence" value="ECO:0007669"/>
    <property type="project" value="TreeGrafter"/>
</dbReference>
<organism evidence="3 4">
    <name type="scientific">Lophiostoma macrostomum CBS 122681</name>
    <dbReference type="NCBI Taxonomy" id="1314788"/>
    <lineage>
        <taxon>Eukaryota</taxon>
        <taxon>Fungi</taxon>
        <taxon>Dikarya</taxon>
        <taxon>Ascomycota</taxon>
        <taxon>Pezizomycotina</taxon>
        <taxon>Dothideomycetes</taxon>
        <taxon>Pleosporomycetidae</taxon>
        <taxon>Pleosporales</taxon>
        <taxon>Lophiostomataceae</taxon>
        <taxon>Lophiostoma</taxon>
    </lineage>
</organism>
<protein>
    <recommendedName>
        <fullName evidence="2">DUF7082 domain-containing protein</fullName>
    </recommendedName>
</protein>
<reference evidence="3" key="1">
    <citation type="journal article" date="2020" name="Stud. Mycol.">
        <title>101 Dothideomycetes genomes: a test case for predicting lifestyles and emergence of pathogens.</title>
        <authorList>
            <person name="Haridas S."/>
            <person name="Albert R."/>
            <person name="Binder M."/>
            <person name="Bloem J."/>
            <person name="Labutti K."/>
            <person name="Salamov A."/>
            <person name="Andreopoulos B."/>
            <person name="Baker S."/>
            <person name="Barry K."/>
            <person name="Bills G."/>
            <person name="Bluhm B."/>
            <person name="Cannon C."/>
            <person name="Castanera R."/>
            <person name="Culley D."/>
            <person name="Daum C."/>
            <person name="Ezra D."/>
            <person name="Gonzalez J."/>
            <person name="Henrissat B."/>
            <person name="Kuo A."/>
            <person name="Liang C."/>
            <person name="Lipzen A."/>
            <person name="Lutzoni F."/>
            <person name="Magnuson J."/>
            <person name="Mondo S."/>
            <person name="Nolan M."/>
            <person name="Ohm R."/>
            <person name="Pangilinan J."/>
            <person name="Park H.-J."/>
            <person name="Ramirez L."/>
            <person name="Alfaro M."/>
            <person name="Sun H."/>
            <person name="Tritt A."/>
            <person name="Yoshinaga Y."/>
            <person name="Zwiers L.-H."/>
            <person name="Turgeon B."/>
            <person name="Goodwin S."/>
            <person name="Spatafora J."/>
            <person name="Crous P."/>
            <person name="Grigoriev I."/>
        </authorList>
    </citation>
    <scope>NUCLEOTIDE SEQUENCE</scope>
    <source>
        <strain evidence="3">CBS 122681</strain>
    </source>
</reference>
<name>A0A6A6TEL6_9PLEO</name>